<dbReference type="EMBL" id="CP017982">
    <property type="protein sequence ID" value="AYE62340.1"/>
    <property type="molecule type" value="Genomic_DNA"/>
</dbReference>
<dbReference type="EC" id="2.4.-.-" evidence="5"/>
<dbReference type="EMBL" id="CP019581">
    <property type="protein sequence ID" value="AZK91423.1"/>
    <property type="molecule type" value="Genomic_DNA"/>
</dbReference>
<dbReference type="Proteomes" id="UP000267945">
    <property type="component" value="Chromosome"/>
</dbReference>
<name>A0A3Q8SVI7_LACHE</name>
<dbReference type="InterPro" id="IPR029044">
    <property type="entry name" value="Nucleotide-diphossugar_trans"/>
</dbReference>
<dbReference type="InterPro" id="IPR001173">
    <property type="entry name" value="Glyco_trans_2-like"/>
</dbReference>
<feature type="domain" description="Glycosyltransferase 2-like" evidence="3">
    <location>
        <begin position="9"/>
        <end position="134"/>
    </location>
</feature>
<proteinExistence type="predicted"/>
<evidence type="ECO:0000313" key="7">
    <source>
        <dbReference type="Proteomes" id="UP000267945"/>
    </source>
</evidence>
<dbReference type="Gene3D" id="3.90.550.10">
    <property type="entry name" value="Spore Coat Polysaccharide Biosynthesis Protein SpsA, Chain A"/>
    <property type="match status" value="1"/>
</dbReference>
<keyword evidence="1 5" id="KW-0328">Glycosyltransferase</keyword>
<gene>
    <name evidence="5" type="primary">epsJ</name>
    <name evidence="4" type="ORF">BC335_1973</name>
    <name evidence="5" type="ORF">LH5_01181</name>
</gene>
<evidence type="ECO:0000256" key="2">
    <source>
        <dbReference type="ARBA" id="ARBA00022679"/>
    </source>
</evidence>
<dbReference type="RefSeq" id="WP_014919400.1">
    <property type="nucleotide sequence ID" value="NZ_CP017982.1"/>
</dbReference>
<sequence>MESDKVKISVIVPVYNVEHYLSRCVKSIISQTYSNLEIILVDDGSTDKSGKLCEGFKDTRIKVIHKKNEGLGKARNTGIKYATGKYIMFVDSDDYVDRTMVANLYNSLRKNNADTCIGGFKRVFSNKTEVYKNKYSNQTFYGKEVLTNVLVKMFGKSSKKDDHIEMSAWKVLFNSDIIKKYNILFPSERKFISEDIIFDTEYFPRAHVVTMSDDIGYNYCDNDNSLTTKYNPTRFNLQKLLFKELVKRSKNLGIFDLSYQRILDTFIANVRYCVKLDQKYLSRKDAKSKILSICQDNTVQVALEKHRVNDGIKSNFVNFLVMKKKVNFLLLIMQLKNKLGV</sequence>
<dbReference type="PANTHER" id="PTHR22916:SF51">
    <property type="entry name" value="GLYCOSYLTRANSFERASE EPSH-RELATED"/>
    <property type="match status" value="1"/>
</dbReference>
<organism evidence="5 7">
    <name type="scientific">Lactobacillus helveticus</name>
    <name type="common">Lactobacillus suntoryeus</name>
    <dbReference type="NCBI Taxonomy" id="1587"/>
    <lineage>
        <taxon>Bacteria</taxon>
        <taxon>Bacillati</taxon>
        <taxon>Bacillota</taxon>
        <taxon>Bacilli</taxon>
        <taxon>Lactobacillales</taxon>
        <taxon>Lactobacillaceae</taxon>
        <taxon>Lactobacillus</taxon>
    </lineage>
</organism>
<accession>A0A3Q8SVI7</accession>
<keyword evidence="2 5" id="KW-0808">Transferase</keyword>
<reference evidence="5 7" key="2">
    <citation type="submission" date="2017-02" db="EMBL/GenBank/DDBJ databases">
        <title>Complete genome sequence of Lactobacillus helveticus.</title>
        <authorList>
            <person name="Kim J.F."/>
            <person name="Chung Y."/>
            <person name="Kwak M."/>
        </authorList>
    </citation>
    <scope>NUCLEOTIDE SEQUENCE [LARGE SCALE GENOMIC DNA]</scope>
    <source>
        <strain evidence="5 7">LH5</strain>
    </source>
</reference>
<dbReference type="PANTHER" id="PTHR22916">
    <property type="entry name" value="GLYCOSYLTRANSFERASE"/>
    <property type="match status" value="1"/>
</dbReference>
<dbReference type="AlphaFoldDB" id="A0A3Q8SVI7"/>
<evidence type="ECO:0000313" key="4">
    <source>
        <dbReference type="EMBL" id="AYE62340.1"/>
    </source>
</evidence>
<evidence type="ECO:0000256" key="1">
    <source>
        <dbReference type="ARBA" id="ARBA00022676"/>
    </source>
</evidence>
<dbReference type="CDD" id="cd00761">
    <property type="entry name" value="Glyco_tranf_GTA_type"/>
    <property type="match status" value="1"/>
</dbReference>
<dbReference type="Pfam" id="PF00535">
    <property type="entry name" value="Glycos_transf_2"/>
    <property type="match status" value="1"/>
</dbReference>
<dbReference type="Proteomes" id="UP000267794">
    <property type="component" value="Chromosome"/>
</dbReference>
<evidence type="ECO:0000259" key="3">
    <source>
        <dbReference type="Pfam" id="PF00535"/>
    </source>
</evidence>
<dbReference type="GO" id="GO:0016757">
    <property type="term" value="F:glycosyltransferase activity"/>
    <property type="evidence" value="ECO:0007669"/>
    <property type="project" value="UniProtKB-KW"/>
</dbReference>
<dbReference type="GeneID" id="99757329"/>
<reference evidence="4 6" key="1">
    <citation type="submission" date="2016-10" db="EMBL/GenBank/DDBJ databases">
        <title>Complete genomic sequencing of Lactobacillus helveticus LH99 and comparative genome analysis.</title>
        <authorList>
            <person name="Li N."/>
            <person name="You C."/>
            <person name="Liu Z."/>
        </authorList>
    </citation>
    <scope>NUCLEOTIDE SEQUENCE [LARGE SCALE GENOMIC DNA]</scope>
    <source>
        <strain evidence="4 6">LH99</strain>
    </source>
</reference>
<evidence type="ECO:0000313" key="6">
    <source>
        <dbReference type="Proteomes" id="UP000267794"/>
    </source>
</evidence>
<dbReference type="SUPFAM" id="SSF53448">
    <property type="entry name" value="Nucleotide-diphospho-sugar transferases"/>
    <property type="match status" value="1"/>
</dbReference>
<protein>
    <submittedName>
        <fullName evidence="4">Family 2 glycosyl transferase</fullName>
    </submittedName>
    <submittedName>
        <fullName evidence="5">Putative glycosyltransferase EpsJ</fullName>
        <ecNumber evidence="5">2.4.-.-</ecNumber>
    </submittedName>
</protein>
<evidence type="ECO:0000313" key="5">
    <source>
        <dbReference type="EMBL" id="AZK91423.1"/>
    </source>
</evidence>